<evidence type="ECO:0000313" key="3">
    <source>
        <dbReference type="EMBL" id="KAA2243607.1"/>
    </source>
</evidence>
<keyword evidence="2" id="KW-0472">Membrane</keyword>
<dbReference type="InterPro" id="IPR019734">
    <property type="entry name" value="TPR_rpt"/>
</dbReference>
<dbReference type="PANTHER" id="PTHR30383">
    <property type="entry name" value="THIOESTERASE 1/PROTEASE 1/LYSOPHOSPHOLIPASE L1"/>
    <property type="match status" value="1"/>
</dbReference>
<evidence type="ECO:0000313" key="4">
    <source>
        <dbReference type="Proteomes" id="UP000324611"/>
    </source>
</evidence>
<name>A0A5B2VZN6_9BACT</name>
<feature type="repeat" description="TPR" evidence="1">
    <location>
        <begin position="528"/>
        <end position="561"/>
    </location>
</feature>
<organism evidence="3 4">
    <name type="scientific">Chitinophaga agrisoli</name>
    <dbReference type="NCBI Taxonomy" id="2607653"/>
    <lineage>
        <taxon>Bacteria</taxon>
        <taxon>Pseudomonadati</taxon>
        <taxon>Bacteroidota</taxon>
        <taxon>Chitinophagia</taxon>
        <taxon>Chitinophagales</taxon>
        <taxon>Chitinophagaceae</taxon>
        <taxon>Chitinophaga</taxon>
    </lineage>
</organism>
<feature type="transmembrane region" description="Helical" evidence="2">
    <location>
        <begin position="7"/>
        <end position="29"/>
    </location>
</feature>
<dbReference type="Gene3D" id="1.25.40.10">
    <property type="entry name" value="Tetratricopeptide repeat domain"/>
    <property type="match status" value="1"/>
</dbReference>
<accession>A0A5B2VZN6</accession>
<dbReference type="InterPro" id="IPR051532">
    <property type="entry name" value="Ester_Hydrolysis_Enzymes"/>
</dbReference>
<gene>
    <name evidence="3" type="ORF">F0L74_14060</name>
</gene>
<dbReference type="EMBL" id="VUOC01000002">
    <property type="protein sequence ID" value="KAA2243607.1"/>
    <property type="molecule type" value="Genomic_DNA"/>
</dbReference>
<dbReference type="SUPFAM" id="SSF48452">
    <property type="entry name" value="TPR-like"/>
    <property type="match status" value="1"/>
</dbReference>
<dbReference type="PROSITE" id="PS50005">
    <property type="entry name" value="TPR"/>
    <property type="match status" value="1"/>
</dbReference>
<dbReference type="Proteomes" id="UP000324611">
    <property type="component" value="Unassembled WGS sequence"/>
</dbReference>
<evidence type="ECO:0008006" key="5">
    <source>
        <dbReference type="Google" id="ProtNLM"/>
    </source>
</evidence>
<dbReference type="Pfam" id="PF13181">
    <property type="entry name" value="TPR_8"/>
    <property type="match status" value="1"/>
</dbReference>
<reference evidence="3 4" key="1">
    <citation type="submission" date="2019-09" db="EMBL/GenBank/DDBJ databases">
        <title>Chitinophaga ginsengihumi sp. nov., isolated from soil of ginseng rhizosphere.</title>
        <authorList>
            <person name="Lee J."/>
        </authorList>
    </citation>
    <scope>NUCLEOTIDE SEQUENCE [LARGE SCALE GENOMIC DNA]</scope>
    <source>
        <strain evidence="3 4">BN140078</strain>
    </source>
</reference>
<keyword evidence="2" id="KW-0812">Transmembrane</keyword>
<keyword evidence="2" id="KW-1133">Transmembrane helix</keyword>
<dbReference type="InterPro" id="IPR036514">
    <property type="entry name" value="SGNH_hydro_sf"/>
</dbReference>
<evidence type="ECO:0000256" key="2">
    <source>
        <dbReference type="SAM" id="Phobius"/>
    </source>
</evidence>
<dbReference type="PANTHER" id="PTHR30383:SF5">
    <property type="entry name" value="SGNH HYDROLASE-TYPE ESTERASE DOMAIN-CONTAINING PROTEIN"/>
    <property type="match status" value="1"/>
</dbReference>
<protein>
    <recommendedName>
        <fullName evidence="5">GDSL-like lipase/acylhydrolase family protein</fullName>
    </recommendedName>
</protein>
<reference evidence="3 4" key="2">
    <citation type="submission" date="2019-09" db="EMBL/GenBank/DDBJ databases">
        <authorList>
            <person name="Jin C."/>
        </authorList>
    </citation>
    <scope>NUCLEOTIDE SEQUENCE [LARGE SCALE GENOMIC DNA]</scope>
    <source>
        <strain evidence="3 4">BN140078</strain>
    </source>
</reference>
<dbReference type="InterPro" id="IPR011990">
    <property type="entry name" value="TPR-like_helical_dom_sf"/>
</dbReference>
<keyword evidence="1" id="KW-0802">TPR repeat</keyword>
<dbReference type="SUPFAM" id="SSF52266">
    <property type="entry name" value="SGNH hydrolase"/>
    <property type="match status" value="1"/>
</dbReference>
<comment type="caution">
    <text evidence="3">The sequence shown here is derived from an EMBL/GenBank/DDBJ whole genome shotgun (WGS) entry which is preliminary data.</text>
</comment>
<dbReference type="AlphaFoldDB" id="A0A5B2VZN6"/>
<dbReference type="RefSeq" id="WP_149838482.1">
    <property type="nucleotide sequence ID" value="NZ_VUOC01000002.1"/>
</dbReference>
<dbReference type="Gene3D" id="3.40.50.1110">
    <property type="entry name" value="SGNH hydrolase"/>
    <property type="match status" value="2"/>
</dbReference>
<sequence length="669" mass="75553">MSKSKRLWLFKIISICIPIFLLVIVELLLRAFQYGHDLRLFITYPADNRYLVLNPQASKKYFLNQRIATTGNTELFRKEKPAGTCRIFVLGESTTIGYPYFHNGAFHRWLQYRLMRNYPDKDFEVINLSLTAVNSFTVLGFAKEVAAYQPDAVLIYAGHNEYYGSLGVGSTERIAGNTGLVNLVLALRNFRLMQLFTSTYEKIVRAAVPAEAGNGKARMELMVANQQIPFNSTLYQRGVTQFTTNMNAVLNYLDKRQIPVFVSTLVDNEKDLPPFTSELPADSSVRRRFERSYNTALQALQTGDSASALAGFTAADKLCHTHAATHYYIGRLSLKDSTTASKELVTAKDLDQLRFRAPAVFNGILAKLCSQYQHAHLVDAKAAFEQASPGHIIGNELLLEHVHPNLEGYAILSDVFYKALQQAHILPADTADAMDFTRLRQTMPVTAVDSLAGAYRIYMLKKSWPFRQTPDTLQIATEEQRLAAGLAFQQTSWPQVMDTLYTYYTGRKEWAKACRVVETLLLEFPQETSLYDKAANLYGQMNDLDNAVFYFRKTFALSPTFETARTLFVLYLKMDRPDAALPYLDYAILHNDKGMNLAPVKQLAQEVIRLEQTAGSRPATEEIMRPVVNKYIQMGNNDGAATYLQKILKTEPGNKAALLLLENIQEKQQ</sequence>
<dbReference type="GO" id="GO:0004622">
    <property type="term" value="F:phosphatidylcholine lysophospholipase activity"/>
    <property type="evidence" value="ECO:0007669"/>
    <property type="project" value="TreeGrafter"/>
</dbReference>
<evidence type="ECO:0000256" key="1">
    <source>
        <dbReference type="PROSITE-ProRule" id="PRU00339"/>
    </source>
</evidence>
<keyword evidence="4" id="KW-1185">Reference proteome</keyword>
<proteinExistence type="predicted"/>